<protein>
    <submittedName>
        <fullName evidence="13">Uncharacterized protein</fullName>
    </submittedName>
</protein>
<keyword evidence="12" id="KW-1185">Reference proteome</keyword>
<feature type="transmembrane region" description="Helical" evidence="11">
    <location>
        <begin position="145"/>
        <end position="168"/>
    </location>
</feature>
<dbReference type="Pfam" id="PF03189">
    <property type="entry name" value="Otopetrin"/>
    <property type="match status" value="1"/>
</dbReference>
<feature type="transmembrane region" description="Helical" evidence="11">
    <location>
        <begin position="80"/>
        <end position="103"/>
    </location>
</feature>
<dbReference type="Proteomes" id="UP000887563">
    <property type="component" value="Unplaced"/>
</dbReference>
<evidence type="ECO:0000256" key="8">
    <source>
        <dbReference type="ARBA" id="ARBA00023065"/>
    </source>
</evidence>
<dbReference type="WBParaSite" id="Minc3s00328g10300">
    <property type="protein sequence ID" value="Minc3s00328g10300"/>
    <property type="gene ID" value="Minc3s00328g10300"/>
</dbReference>
<sequence length="227" mass="26464">MVPQQYSVFGHITKAKSDSFDTEGSTSICKDSLQSYNNKIISLENEKNNKNNFNNEINKIKYPQEQTGKYYESWLNHSPAWDHFCSVLTSLYALFIIVFAIVVELSQEFTSDEWLAETIFFSYMYGIENKNKITEKIKNDGAGSLYLRLGTLCFGSSGIVLFCLEMFICHSNNQCYNYRFVNWLLAGFFTFIQMHFIFCNSRVCSKAKMITRVVEPYHIFQIFRPEN</sequence>
<evidence type="ECO:0000256" key="4">
    <source>
        <dbReference type="ARBA" id="ARBA00022475"/>
    </source>
</evidence>
<proteinExistence type="inferred from homology"/>
<feature type="transmembrane region" description="Helical" evidence="11">
    <location>
        <begin position="180"/>
        <end position="199"/>
    </location>
</feature>
<keyword evidence="8" id="KW-0406">Ion transport</keyword>
<evidence type="ECO:0000256" key="7">
    <source>
        <dbReference type="ARBA" id="ARBA00022989"/>
    </source>
</evidence>
<accession>A0A914L8N2</accession>
<comment type="subcellular location">
    <subcellularLocation>
        <location evidence="1">Cell membrane</location>
        <topology evidence="1">Multi-pass membrane protein</topology>
    </subcellularLocation>
</comment>
<dbReference type="GO" id="GO:0005886">
    <property type="term" value="C:plasma membrane"/>
    <property type="evidence" value="ECO:0007669"/>
    <property type="project" value="UniProtKB-SubCell"/>
</dbReference>
<evidence type="ECO:0000313" key="12">
    <source>
        <dbReference type="Proteomes" id="UP000887563"/>
    </source>
</evidence>
<name>A0A914L8N2_MELIC</name>
<evidence type="ECO:0000256" key="1">
    <source>
        <dbReference type="ARBA" id="ARBA00004651"/>
    </source>
</evidence>
<keyword evidence="9 11" id="KW-0472">Membrane</keyword>
<keyword evidence="4" id="KW-1003">Cell membrane</keyword>
<dbReference type="PANTHER" id="PTHR21522:SF43">
    <property type="entry name" value="OTOPETRIN-2"/>
    <property type="match status" value="1"/>
</dbReference>
<dbReference type="GO" id="GO:0015252">
    <property type="term" value="F:proton channel activity"/>
    <property type="evidence" value="ECO:0007669"/>
    <property type="project" value="InterPro"/>
</dbReference>
<evidence type="ECO:0000256" key="10">
    <source>
        <dbReference type="ARBA" id="ARBA00023303"/>
    </source>
</evidence>
<keyword evidence="10" id="KW-0407">Ion channel</keyword>
<dbReference type="InterPro" id="IPR004878">
    <property type="entry name" value="Otopetrin"/>
</dbReference>
<keyword evidence="3" id="KW-0813">Transport</keyword>
<evidence type="ECO:0000256" key="9">
    <source>
        <dbReference type="ARBA" id="ARBA00023136"/>
    </source>
</evidence>
<evidence type="ECO:0000313" key="13">
    <source>
        <dbReference type="WBParaSite" id="Minc3s00328g10300"/>
    </source>
</evidence>
<keyword evidence="5 11" id="KW-0812">Transmembrane</keyword>
<dbReference type="AlphaFoldDB" id="A0A914L8N2"/>
<reference evidence="13" key="1">
    <citation type="submission" date="2022-11" db="UniProtKB">
        <authorList>
            <consortium name="WormBaseParasite"/>
        </authorList>
    </citation>
    <scope>IDENTIFICATION</scope>
</reference>
<keyword evidence="7 11" id="KW-1133">Transmembrane helix</keyword>
<keyword evidence="6" id="KW-0375">Hydrogen ion transport</keyword>
<evidence type="ECO:0000256" key="5">
    <source>
        <dbReference type="ARBA" id="ARBA00022692"/>
    </source>
</evidence>
<evidence type="ECO:0000256" key="2">
    <source>
        <dbReference type="ARBA" id="ARBA00006513"/>
    </source>
</evidence>
<evidence type="ECO:0000256" key="3">
    <source>
        <dbReference type="ARBA" id="ARBA00022448"/>
    </source>
</evidence>
<evidence type="ECO:0000256" key="6">
    <source>
        <dbReference type="ARBA" id="ARBA00022781"/>
    </source>
</evidence>
<evidence type="ECO:0000256" key="11">
    <source>
        <dbReference type="SAM" id="Phobius"/>
    </source>
</evidence>
<comment type="similarity">
    <text evidence="2">Belongs to the otopetrin family.</text>
</comment>
<organism evidence="12 13">
    <name type="scientific">Meloidogyne incognita</name>
    <name type="common">Southern root-knot nematode worm</name>
    <name type="synonym">Oxyuris incognita</name>
    <dbReference type="NCBI Taxonomy" id="6306"/>
    <lineage>
        <taxon>Eukaryota</taxon>
        <taxon>Metazoa</taxon>
        <taxon>Ecdysozoa</taxon>
        <taxon>Nematoda</taxon>
        <taxon>Chromadorea</taxon>
        <taxon>Rhabditida</taxon>
        <taxon>Tylenchina</taxon>
        <taxon>Tylenchomorpha</taxon>
        <taxon>Tylenchoidea</taxon>
        <taxon>Meloidogynidae</taxon>
        <taxon>Meloidogyninae</taxon>
        <taxon>Meloidogyne</taxon>
        <taxon>Meloidogyne incognita group</taxon>
    </lineage>
</organism>
<dbReference type="PANTHER" id="PTHR21522">
    <property type="entry name" value="PROTON CHANNEL OTOP"/>
    <property type="match status" value="1"/>
</dbReference>